<dbReference type="Proteomes" id="UP001152797">
    <property type="component" value="Unassembled WGS sequence"/>
</dbReference>
<accession>A0A9P1GLP1</accession>
<name>A0A9P1GLP1_9DINO</name>
<dbReference type="EMBL" id="CAMXCT020006560">
    <property type="protein sequence ID" value="CAL1169362.1"/>
    <property type="molecule type" value="Genomic_DNA"/>
</dbReference>
<dbReference type="AlphaFoldDB" id="A0A9P1GLP1"/>
<protein>
    <submittedName>
        <fullName evidence="1">Uncharacterized protein</fullName>
    </submittedName>
</protein>
<evidence type="ECO:0000313" key="2">
    <source>
        <dbReference type="EMBL" id="CAL4803299.1"/>
    </source>
</evidence>
<dbReference type="EMBL" id="CAMXCT030006560">
    <property type="protein sequence ID" value="CAL4803299.1"/>
    <property type="molecule type" value="Genomic_DNA"/>
</dbReference>
<keyword evidence="3" id="KW-1185">Reference proteome</keyword>
<organism evidence="1">
    <name type="scientific">Cladocopium goreaui</name>
    <dbReference type="NCBI Taxonomy" id="2562237"/>
    <lineage>
        <taxon>Eukaryota</taxon>
        <taxon>Sar</taxon>
        <taxon>Alveolata</taxon>
        <taxon>Dinophyceae</taxon>
        <taxon>Suessiales</taxon>
        <taxon>Symbiodiniaceae</taxon>
        <taxon>Cladocopium</taxon>
    </lineage>
</organism>
<proteinExistence type="predicted"/>
<dbReference type="EMBL" id="CAMXCT010006560">
    <property type="protein sequence ID" value="CAI4015987.1"/>
    <property type="molecule type" value="Genomic_DNA"/>
</dbReference>
<reference evidence="1" key="1">
    <citation type="submission" date="2022-10" db="EMBL/GenBank/DDBJ databases">
        <authorList>
            <person name="Chen Y."/>
            <person name="Dougan E. K."/>
            <person name="Chan C."/>
            <person name="Rhodes N."/>
            <person name="Thang M."/>
        </authorList>
    </citation>
    <scope>NUCLEOTIDE SEQUENCE</scope>
</reference>
<evidence type="ECO:0000313" key="3">
    <source>
        <dbReference type="Proteomes" id="UP001152797"/>
    </source>
</evidence>
<sequence>MPCPPSLFKLVQAHRGYSDLEEGDEYRLQEIHKFFAESRISSRTGRCFTIPWNRDWFETGVSGQTWWRPQDQQELQKHFFYVTFLNQVGIPSLLCEPRPEGSPHEPVRPFIYVNMPINLSAIPEDHEYYRMERVAKEMRLIPEALKRDFISPIVKAFVRSCIMMIEGMTSSSNLVVVLDSSGWSHMDSGYKLSFRMVCPEVAVTLSTAFKIREKVAFSLRGDMESTPWLDHDNFDVEKMIPKEAFAPDMLHPLTYCYWSGRYKLERRWLRPFGLLQVLHAHGRWEIDPLRTWAAELKKEDWVKLGSPWPKTRQCRIERQDVVEEC</sequence>
<reference evidence="2 3" key="2">
    <citation type="submission" date="2024-05" db="EMBL/GenBank/DDBJ databases">
        <authorList>
            <person name="Chen Y."/>
            <person name="Shah S."/>
            <person name="Dougan E. K."/>
            <person name="Thang M."/>
            <person name="Chan C."/>
        </authorList>
    </citation>
    <scope>NUCLEOTIDE SEQUENCE [LARGE SCALE GENOMIC DNA]</scope>
</reference>
<evidence type="ECO:0000313" key="1">
    <source>
        <dbReference type="EMBL" id="CAI4015987.1"/>
    </source>
</evidence>
<comment type="caution">
    <text evidence="1">The sequence shown here is derived from an EMBL/GenBank/DDBJ whole genome shotgun (WGS) entry which is preliminary data.</text>
</comment>
<gene>
    <name evidence="1" type="ORF">C1SCF055_LOCUS40771</name>
</gene>